<accession>A0ABD2LRR0</accession>
<evidence type="ECO:0000313" key="2">
    <source>
        <dbReference type="EMBL" id="KAL3116979.1"/>
    </source>
</evidence>
<dbReference type="Gene3D" id="4.10.60.10">
    <property type="entry name" value="Zinc finger, CCHC-type"/>
    <property type="match status" value="1"/>
</dbReference>
<organism evidence="2 3">
    <name type="scientific">Heterodera trifolii</name>
    <dbReference type="NCBI Taxonomy" id="157864"/>
    <lineage>
        <taxon>Eukaryota</taxon>
        <taxon>Metazoa</taxon>
        <taxon>Ecdysozoa</taxon>
        <taxon>Nematoda</taxon>
        <taxon>Chromadorea</taxon>
        <taxon>Rhabditida</taxon>
        <taxon>Tylenchina</taxon>
        <taxon>Tylenchomorpha</taxon>
        <taxon>Tylenchoidea</taxon>
        <taxon>Heteroderidae</taxon>
        <taxon>Heteroderinae</taxon>
        <taxon>Heterodera</taxon>
    </lineage>
</organism>
<feature type="region of interest" description="Disordered" evidence="1">
    <location>
        <begin position="1"/>
        <end position="21"/>
    </location>
</feature>
<dbReference type="Proteomes" id="UP001620626">
    <property type="component" value="Unassembled WGS sequence"/>
</dbReference>
<gene>
    <name evidence="2" type="ORF">niasHT_002938</name>
</gene>
<evidence type="ECO:0000313" key="3">
    <source>
        <dbReference type="Proteomes" id="UP001620626"/>
    </source>
</evidence>
<comment type="caution">
    <text evidence="2">The sequence shown here is derived from an EMBL/GenBank/DDBJ whole genome shotgun (WGS) entry which is preliminary data.</text>
</comment>
<sequence length="322" mass="37149">MEQCRQNKMSGNENCMEQPQKQGQQIGALEFVLTMERLPELNGTEGPSQIWKFFKSFSSATEGWPESRRVSALESKISGKAERAFDAAMELRLHTFPEICRKMEGILSEWDCTELRAFNELWEGVKRRPEEPLDEFVERLYGIVERAYPVLPPNFVNDFATKHLIPAMESPEISAGLELARRPGMSFDSFVALAVRAEAVQNATKSAVKEHRPEFKQKTTVAPQNFIMPKTNRVVCYNYNQMGHISRNCWFPSRPKHFNFSQKSPQHLNFVKKGADFRKNSEADKKPNDTYFRASALFILILRTNRKWTQCGWANRKKALCK</sequence>
<evidence type="ECO:0008006" key="4">
    <source>
        <dbReference type="Google" id="ProtNLM"/>
    </source>
</evidence>
<protein>
    <recommendedName>
        <fullName evidence="4">Gag protein</fullName>
    </recommendedName>
</protein>
<proteinExistence type="predicted"/>
<dbReference type="EMBL" id="JBICBT010000337">
    <property type="protein sequence ID" value="KAL3116979.1"/>
    <property type="molecule type" value="Genomic_DNA"/>
</dbReference>
<name>A0ABD2LRR0_9BILA</name>
<dbReference type="AlphaFoldDB" id="A0ABD2LRR0"/>
<evidence type="ECO:0000256" key="1">
    <source>
        <dbReference type="SAM" id="MobiDB-lite"/>
    </source>
</evidence>
<keyword evidence="3" id="KW-1185">Reference proteome</keyword>
<reference evidence="2 3" key="1">
    <citation type="submission" date="2024-10" db="EMBL/GenBank/DDBJ databases">
        <authorList>
            <person name="Kim D."/>
        </authorList>
    </citation>
    <scope>NUCLEOTIDE SEQUENCE [LARGE SCALE GENOMIC DNA]</scope>
    <source>
        <strain evidence="2">BH-2024</strain>
    </source>
</reference>